<dbReference type="RefSeq" id="WP_235132431.1">
    <property type="nucleotide sequence ID" value="NZ_JACSGT010000002.1"/>
</dbReference>
<proteinExistence type="predicted"/>
<feature type="compositionally biased region" description="Basic and acidic residues" evidence="1">
    <location>
        <begin position="470"/>
        <end position="494"/>
    </location>
</feature>
<evidence type="ECO:0000313" key="3">
    <source>
        <dbReference type="Proteomes" id="UP001430374"/>
    </source>
</evidence>
<keyword evidence="3" id="KW-1185">Reference proteome</keyword>
<gene>
    <name evidence="2" type="ORF">H9Q08_17500</name>
</gene>
<accession>A0ABS9C9W1</accession>
<organism evidence="2 3">
    <name type="scientific">Chryseobacterium indicum</name>
    <dbReference type="NCBI Taxonomy" id="2766954"/>
    <lineage>
        <taxon>Bacteria</taxon>
        <taxon>Pseudomonadati</taxon>
        <taxon>Bacteroidota</taxon>
        <taxon>Flavobacteriia</taxon>
        <taxon>Flavobacteriales</taxon>
        <taxon>Weeksellaceae</taxon>
        <taxon>Chryseobacterium group</taxon>
        <taxon>Chryseobacterium</taxon>
    </lineage>
</organism>
<protein>
    <submittedName>
        <fullName evidence="2">Uncharacterized protein</fullName>
    </submittedName>
</protein>
<comment type="caution">
    <text evidence="2">The sequence shown here is derived from an EMBL/GenBank/DDBJ whole genome shotgun (WGS) entry which is preliminary data.</text>
</comment>
<dbReference type="Proteomes" id="UP001430374">
    <property type="component" value="Unassembled WGS sequence"/>
</dbReference>
<sequence>MKLIFFAHFGGFRIYTRDLPGSNPNINTDNISGKIDFSVIAAKEDNVICSKTIDNGRLLHFIGIYSRITESGSTPRPSNIGVGLLTDKKISEVKIKLEVLELLKGEFIKQVSDNGVKLKNNLSAGAIEIIIDNIINHNFSKVSGITNGSHPVEKPSFYHSNKTKAVIQTGSLSSSELLKAMEIQQEMFSEIYLIKDLMHADYENKFNRPEIIIGKIENGNFAPLQLPASKMNLPLPTKETVVSGFPQEPKSGNAEIINRLEHDKDRLRDKLKTQQSRTQSWKTYTAIAASLAGLFFFGGISIYFMGNHKPAGTSGNAYNSNTVLPQQTEIDSAAVVGLFAENHIEEVDSIIKEAKANVSTAGIQNTLISETDSVRQKLLAEMRNMDKKASVIKAAYNGIERKAIKFPNDNEIKTLLKRLGSKIEKVIVKNEAGKKELTNSYGEKKANNTSDKKKNEKKPSVVPVNVQKQKKPDDKTDTKITTEKSVKEPPKKNLDQQQMNRNDENGTKNSVPPFYPLYLDKIN</sequence>
<name>A0ABS9C9W1_9FLAO</name>
<evidence type="ECO:0000313" key="2">
    <source>
        <dbReference type="EMBL" id="MCF2221085.1"/>
    </source>
</evidence>
<dbReference type="EMBL" id="JACSGT010000002">
    <property type="protein sequence ID" value="MCF2221085.1"/>
    <property type="molecule type" value="Genomic_DNA"/>
</dbReference>
<reference evidence="2" key="1">
    <citation type="submission" date="2021-08" db="EMBL/GenBank/DDBJ databases">
        <title>Complete genome sequence of Chryseobacterium sp strain PS-8.</title>
        <authorList>
            <person name="Das S.K."/>
        </authorList>
    </citation>
    <scope>NUCLEOTIDE SEQUENCE</scope>
    <source>
        <strain evidence="2">PS-8</strain>
    </source>
</reference>
<feature type="compositionally biased region" description="Basic and acidic residues" evidence="1">
    <location>
        <begin position="438"/>
        <end position="459"/>
    </location>
</feature>
<evidence type="ECO:0000256" key="1">
    <source>
        <dbReference type="SAM" id="MobiDB-lite"/>
    </source>
</evidence>
<feature type="region of interest" description="Disordered" evidence="1">
    <location>
        <begin position="438"/>
        <end position="523"/>
    </location>
</feature>